<sequence>MPINNNTVSYDEAIWTAVGYIPKGKVATYGQIAAIAGFPRTARAVGRALSKLPEDTQIPWFRVINAKGEISFPIDSDRYDIQKQHLEEELIIVRNGKVDLKSYRWEI</sequence>
<dbReference type="RefSeq" id="WP_201347353.1">
    <property type="nucleotide sequence ID" value="NZ_AP014546.1"/>
</dbReference>
<accession>A0A7R6PCU6</accession>
<dbReference type="Proteomes" id="UP000595332">
    <property type="component" value="Chromosome"/>
</dbReference>
<protein>
    <submittedName>
        <fullName evidence="3">Methylated-DNA-protein-cysteine methyltransferase</fullName>
    </submittedName>
</protein>
<gene>
    <name evidence="3" type="primary">ybaZ</name>
    <name evidence="3" type="ORF">NEJAP_2196</name>
</gene>
<evidence type="ECO:0000313" key="3">
    <source>
        <dbReference type="EMBL" id="BBB30144.1"/>
    </source>
</evidence>
<dbReference type="KEGG" id="njp:NEJAP_2196"/>
<dbReference type="InterPro" id="IPR036217">
    <property type="entry name" value="MethylDNA_cys_MeTrfase_DNAb"/>
</dbReference>
<dbReference type="GO" id="GO:0032259">
    <property type="term" value="P:methylation"/>
    <property type="evidence" value="ECO:0007669"/>
    <property type="project" value="UniProtKB-KW"/>
</dbReference>
<keyword evidence="3" id="KW-0489">Methyltransferase</keyword>
<dbReference type="CDD" id="cd06445">
    <property type="entry name" value="ATase"/>
    <property type="match status" value="1"/>
</dbReference>
<name>A0A7R6PCU6_9GAMM</name>
<dbReference type="PANTHER" id="PTHR42942">
    <property type="entry name" value="6-O-METHYLGUANINE DNA METHYLTRANSFERASE"/>
    <property type="match status" value="1"/>
</dbReference>
<evidence type="ECO:0000313" key="4">
    <source>
        <dbReference type="Proteomes" id="UP000595332"/>
    </source>
</evidence>
<dbReference type="SUPFAM" id="SSF46767">
    <property type="entry name" value="Methylated DNA-protein cysteine methyltransferase, C-terminal domain"/>
    <property type="match status" value="1"/>
</dbReference>
<dbReference type="GO" id="GO:0006281">
    <property type="term" value="P:DNA repair"/>
    <property type="evidence" value="ECO:0007669"/>
    <property type="project" value="InterPro"/>
</dbReference>
<dbReference type="Pfam" id="PF01035">
    <property type="entry name" value="DNA_binding_1"/>
    <property type="match status" value="1"/>
</dbReference>
<dbReference type="AlphaFoldDB" id="A0A7R6PCU6"/>
<keyword evidence="1" id="KW-0227">DNA damage</keyword>
<feature type="domain" description="Methylated-DNA-[protein]-cysteine S-methyltransferase DNA binding" evidence="2">
    <location>
        <begin position="11"/>
        <end position="89"/>
    </location>
</feature>
<keyword evidence="3" id="KW-0808">Transferase</keyword>
<evidence type="ECO:0000259" key="2">
    <source>
        <dbReference type="Pfam" id="PF01035"/>
    </source>
</evidence>
<keyword evidence="4" id="KW-1185">Reference proteome</keyword>
<reference evidence="3 4" key="1">
    <citation type="journal article" date="2008" name="Int. J. Syst. Evol. Microbiol.">
        <title>Neptunomonas japonica sp. nov., an Osedax japonicus symbiont-like bacterium isolated from sediment adjacent to sperm whale carcasses off Kagoshima, Japan.</title>
        <authorList>
            <person name="Miyazaki M."/>
            <person name="Nogi Y."/>
            <person name="Fujiwara Y."/>
            <person name="Kawato M."/>
            <person name="Kubokawa K."/>
            <person name="Horikoshi K."/>
        </authorList>
    </citation>
    <scope>NUCLEOTIDE SEQUENCE [LARGE SCALE GENOMIC DNA]</scope>
    <source>
        <strain evidence="3 4">JAMM 1380</strain>
    </source>
</reference>
<evidence type="ECO:0000256" key="1">
    <source>
        <dbReference type="ARBA" id="ARBA00022763"/>
    </source>
</evidence>
<dbReference type="GO" id="GO:0008168">
    <property type="term" value="F:methyltransferase activity"/>
    <property type="evidence" value="ECO:0007669"/>
    <property type="project" value="UniProtKB-KW"/>
</dbReference>
<organism evidence="3 4">
    <name type="scientific">Neptunomonas japonica JAMM 1380</name>
    <dbReference type="NCBI Taxonomy" id="1441457"/>
    <lineage>
        <taxon>Bacteria</taxon>
        <taxon>Pseudomonadati</taxon>
        <taxon>Pseudomonadota</taxon>
        <taxon>Gammaproteobacteria</taxon>
        <taxon>Oceanospirillales</taxon>
        <taxon>Oceanospirillaceae</taxon>
        <taxon>Neptunomonas</taxon>
    </lineage>
</organism>
<dbReference type="Gene3D" id="1.10.10.10">
    <property type="entry name" value="Winged helix-like DNA-binding domain superfamily/Winged helix DNA-binding domain"/>
    <property type="match status" value="1"/>
</dbReference>
<dbReference type="PANTHER" id="PTHR42942:SF1">
    <property type="entry name" value="ALKYLTRANSFERASE-LIKE PROTEIN 1"/>
    <property type="match status" value="1"/>
</dbReference>
<dbReference type="InterPro" id="IPR052520">
    <property type="entry name" value="ATL_DNA_repair"/>
</dbReference>
<dbReference type="InterPro" id="IPR036388">
    <property type="entry name" value="WH-like_DNA-bd_sf"/>
</dbReference>
<dbReference type="EMBL" id="AP014546">
    <property type="protein sequence ID" value="BBB30144.1"/>
    <property type="molecule type" value="Genomic_DNA"/>
</dbReference>
<dbReference type="InterPro" id="IPR014048">
    <property type="entry name" value="MethylDNA_cys_MeTrfase_DNA-bd"/>
</dbReference>
<dbReference type="NCBIfam" id="TIGR00589">
    <property type="entry name" value="ogt"/>
    <property type="match status" value="1"/>
</dbReference>
<proteinExistence type="predicted"/>